<name>A0A3G3BVN0_9CAUD</name>
<organism evidence="2 3">
    <name type="scientific">Bacillus phage vB_BcoS-136</name>
    <dbReference type="NCBI Taxonomy" id="2419619"/>
    <lineage>
        <taxon>Viruses</taxon>
        <taxon>Duplodnaviria</taxon>
        <taxon>Heunggongvirae</taxon>
        <taxon>Uroviricota</taxon>
        <taxon>Caudoviricetes</taxon>
        <taxon>Heleneionescovirinae</taxon>
        <taxon>Kenyattavirus</taxon>
        <taxon>Kenyattavirus kv136</taxon>
    </lineage>
</organism>
<feature type="transmembrane region" description="Helical" evidence="1">
    <location>
        <begin position="20"/>
        <end position="42"/>
    </location>
</feature>
<dbReference type="EMBL" id="MH884508">
    <property type="protein sequence ID" value="AYP68307.1"/>
    <property type="molecule type" value="Genomic_DNA"/>
</dbReference>
<evidence type="ECO:0000313" key="3">
    <source>
        <dbReference type="Proteomes" id="UP000274199"/>
    </source>
</evidence>
<accession>A0A3G3BVN0</accession>
<evidence type="ECO:0000313" key="2">
    <source>
        <dbReference type="EMBL" id="AYP68307.1"/>
    </source>
</evidence>
<keyword evidence="1" id="KW-0812">Transmembrane</keyword>
<gene>
    <name evidence="2" type="ORF">vBBcoS136_00193</name>
</gene>
<dbReference type="Proteomes" id="UP000274199">
    <property type="component" value="Segment"/>
</dbReference>
<keyword evidence="3" id="KW-1185">Reference proteome</keyword>
<proteinExistence type="predicted"/>
<evidence type="ECO:0000256" key="1">
    <source>
        <dbReference type="SAM" id="Phobius"/>
    </source>
</evidence>
<sequence length="48" mass="5737">MRRNNASDVVGEFVKAMLGIVWYSLVFIFYMVLPWIFFYLIIKIFGLD</sequence>
<keyword evidence="1" id="KW-0472">Membrane</keyword>
<protein>
    <submittedName>
        <fullName evidence="2">Uncharacterized protein</fullName>
    </submittedName>
</protein>
<reference evidence="2 3" key="1">
    <citation type="submission" date="2018-09" db="EMBL/GenBank/DDBJ databases">
        <title>Comparative Genomic Analysis of Eight Novel Haloalkaliphilic Bacteriophages from Lake Elmenteita, Kenya.</title>
        <authorList>
            <person name="Akhwale J.K."/>
        </authorList>
    </citation>
    <scope>NUCLEOTIDE SEQUENCE [LARGE SCALE GENOMIC DNA]</scope>
</reference>
<keyword evidence="1" id="KW-1133">Transmembrane helix</keyword>